<keyword evidence="2" id="KW-1133">Transmembrane helix</keyword>
<evidence type="ECO:0000313" key="4">
    <source>
        <dbReference type="Proteomes" id="UP000095649"/>
    </source>
</evidence>
<feature type="compositionally biased region" description="Polar residues" evidence="1">
    <location>
        <begin position="79"/>
        <end position="91"/>
    </location>
</feature>
<dbReference type="RefSeq" id="WP_055184932.1">
    <property type="nucleotide sequence ID" value="NZ_CYXN01000002.1"/>
</dbReference>
<name>A0A173RHJ6_9FIRM</name>
<feature type="region of interest" description="Disordered" evidence="1">
    <location>
        <begin position="77"/>
        <end position="148"/>
    </location>
</feature>
<feature type="compositionally biased region" description="Polar residues" evidence="1">
    <location>
        <begin position="132"/>
        <end position="146"/>
    </location>
</feature>
<evidence type="ECO:0000313" key="3">
    <source>
        <dbReference type="EMBL" id="CUM77265.1"/>
    </source>
</evidence>
<proteinExistence type="predicted"/>
<feature type="transmembrane region" description="Helical" evidence="2">
    <location>
        <begin position="9"/>
        <end position="32"/>
    </location>
</feature>
<dbReference type="EMBL" id="CYXN01000002">
    <property type="protein sequence ID" value="CUM77265.1"/>
    <property type="molecule type" value="Genomic_DNA"/>
</dbReference>
<organism evidence="3 4">
    <name type="scientific">Faecalibacterium prausnitzii</name>
    <dbReference type="NCBI Taxonomy" id="853"/>
    <lineage>
        <taxon>Bacteria</taxon>
        <taxon>Bacillati</taxon>
        <taxon>Bacillota</taxon>
        <taxon>Clostridia</taxon>
        <taxon>Eubacteriales</taxon>
        <taxon>Oscillospiraceae</taxon>
        <taxon>Faecalibacterium</taxon>
    </lineage>
</organism>
<protein>
    <submittedName>
        <fullName evidence="3">Uncharacterized protein</fullName>
    </submittedName>
</protein>
<dbReference type="OrthoDB" id="10001795at2"/>
<evidence type="ECO:0000256" key="1">
    <source>
        <dbReference type="SAM" id="MobiDB-lite"/>
    </source>
</evidence>
<evidence type="ECO:0000256" key="2">
    <source>
        <dbReference type="SAM" id="Phobius"/>
    </source>
</evidence>
<keyword evidence="2" id="KW-0472">Membrane</keyword>
<gene>
    <name evidence="3" type="ORF">ERS852582_00458</name>
</gene>
<reference evidence="3 4" key="1">
    <citation type="submission" date="2015-09" db="EMBL/GenBank/DDBJ databases">
        <authorList>
            <consortium name="Pathogen Informatics"/>
        </authorList>
    </citation>
    <scope>NUCLEOTIDE SEQUENCE [LARGE SCALE GENOMIC DNA]</scope>
    <source>
        <strain evidence="3 4">2789STDY5834970</strain>
    </source>
</reference>
<accession>A0A173RHJ6</accession>
<feature type="compositionally biased region" description="Low complexity" evidence="1">
    <location>
        <begin position="96"/>
        <end position="130"/>
    </location>
</feature>
<sequence length="264" mass="27320">MKKNKVLKIVLIVLGALVVLLAAAVLGVLFYLHSMAAGLPETLPDAPADSTQLTLTDEDLDKLLSGEITLEELTDEAAASNSGEQEASASAPQEDAGAASAPEGSSASSGSAASRTESSSTASSSKQETAGAANSGTEKPASSSGKQEAAYEKEIKALLQQLYSVKARAEAELNSCIAGAKAEFKSLPESQQTQARKVSIVLARSGRLYAMQASYDKEVASIVSQMRAILTANGQSTALADQAMASYKAQKSAMYSQLTAKLYS</sequence>
<keyword evidence="2" id="KW-0812">Transmembrane</keyword>
<dbReference type="AlphaFoldDB" id="A0A173RHJ6"/>
<dbReference type="Proteomes" id="UP000095649">
    <property type="component" value="Unassembled WGS sequence"/>
</dbReference>